<evidence type="ECO:0000313" key="2">
    <source>
        <dbReference type="EMBL" id="KAJ3424873.1"/>
    </source>
</evidence>
<evidence type="ECO:0000313" key="3">
    <source>
        <dbReference type="Proteomes" id="UP001146793"/>
    </source>
</evidence>
<dbReference type="AlphaFoldDB" id="A0AAV7Y4X0"/>
<feature type="coiled-coil region" evidence="1">
    <location>
        <begin position="273"/>
        <end position="311"/>
    </location>
</feature>
<dbReference type="EMBL" id="JANTQA010000070">
    <property type="protein sequence ID" value="KAJ3424873.1"/>
    <property type="molecule type" value="Genomic_DNA"/>
</dbReference>
<organism evidence="2 3">
    <name type="scientific">Anaeramoeba flamelloides</name>
    <dbReference type="NCBI Taxonomy" id="1746091"/>
    <lineage>
        <taxon>Eukaryota</taxon>
        <taxon>Metamonada</taxon>
        <taxon>Anaeramoebidae</taxon>
        <taxon>Anaeramoeba</taxon>
    </lineage>
</organism>
<name>A0AAV7Y4X0_9EUKA</name>
<sequence length="344" mass="40229">MGNSFSNHSISKKQKKQYLKKLEDSGLSLTVVSKEGTILNSTSKFHELVGYANNSKPLKNLKSGLISLPYQEHFKSTTQQAIKLVVYNITNSRNGIYTFPWDCKTPDEKHNPLMIISTCVSIRGIPCCQLLWKKRKILKNQINEKSEEIDQEILKTKIDDKKSHSSKEISYEKSTSSIDLSIQNDFSSLKTKSKKSVNSSSFKKEVAQILNEENDDFDVLIGEMKSKARKLNNIQYEYDFTNNINKLSTLYEKMCEEKNREIYEYKAKKKYLKKKFRLKITELEKEYNKKIENEKNNIKKTKKDQKQFKNNVSQFCKEILETYIEQKNIFENIDLTENVKQDIN</sequence>
<dbReference type="Proteomes" id="UP001146793">
    <property type="component" value="Unassembled WGS sequence"/>
</dbReference>
<comment type="caution">
    <text evidence="2">The sequence shown here is derived from an EMBL/GenBank/DDBJ whole genome shotgun (WGS) entry which is preliminary data.</text>
</comment>
<evidence type="ECO:0008006" key="4">
    <source>
        <dbReference type="Google" id="ProtNLM"/>
    </source>
</evidence>
<keyword evidence="1" id="KW-0175">Coiled coil</keyword>
<proteinExistence type="predicted"/>
<gene>
    <name evidence="2" type="ORF">M0812_27301</name>
</gene>
<reference evidence="2" key="1">
    <citation type="submission" date="2022-08" db="EMBL/GenBank/DDBJ databases">
        <title>Novel sulphate-reducing endosymbionts in the free-living metamonad Anaeramoeba.</title>
        <authorList>
            <person name="Jerlstrom-Hultqvist J."/>
            <person name="Cepicka I."/>
            <person name="Gallot-Lavallee L."/>
            <person name="Salas-Leiva D."/>
            <person name="Curtis B.A."/>
            <person name="Zahonova K."/>
            <person name="Pipaliya S."/>
            <person name="Dacks J."/>
            <person name="Roger A.J."/>
        </authorList>
    </citation>
    <scope>NUCLEOTIDE SEQUENCE</scope>
    <source>
        <strain evidence="2">Busselton2</strain>
    </source>
</reference>
<accession>A0AAV7Y4X0</accession>
<evidence type="ECO:0000256" key="1">
    <source>
        <dbReference type="SAM" id="Coils"/>
    </source>
</evidence>
<protein>
    <recommendedName>
        <fullName evidence="4">PAS domain-containing protein</fullName>
    </recommendedName>
</protein>